<keyword evidence="3" id="KW-0175">Coiled coil</keyword>
<name>A0A8S5RY41_9CAUD</name>
<dbReference type="InterPro" id="IPR036737">
    <property type="entry name" value="OmpA-like_sf"/>
</dbReference>
<comment type="subcellular location">
    <subcellularLocation>
        <location evidence="1">Membrane</location>
    </subcellularLocation>
</comment>
<accession>A0A8S5RY41</accession>
<reference evidence="5" key="1">
    <citation type="journal article" date="2021" name="Proc. Natl. Acad. Sci. U.S.A.">
        <title>A Catalog of Tens of Thousands of Viruses from Human Metagenomes Reveals Hidden Associations with Chronic Diseases.</title>
        <authorList>
            <person name="Tisza M.J."/>
            <person name="Buck C.B."/>
        </authorList>
    </citation>
    <scope>NUCLEOTIDE SEQUENCE</scope>
    <source>
        <strain evidence="5">CtNQV2</strain>
    </source>
</reference>
<dbReference type="CDD" id="cd07185">
    <property type="entry name" value="OmpA_C-like"/>
    <property type="match status" value="1"/>
</dbReference>
<dbReference type="InterPro" id="IPR050330">
    <property type="entry name" value="Bact_OuterMem_StrucFunc"/>
</dbReference>
<evidence type="ECO:0000256" key="1">
    <source>
        <dbReference type="ARBA" id="ARBA00004370"/>
    </source>
</evidence>
<evidence type="ECO:0000256" key="3">
    <source>
        <dbReference type="SAM" id="Coils"/>
    </source>
</evidence>
<evidence type="ECO:0000256" key="2">
    <source>
        <dbReference type="ARBA" id="ARBA00023136"/>
    </source>
</evidence>
<dbReference type="Gene3D" id="3.30.1330.60">
    <property type="entry name" value="OmpA-like domain"/>
    <property type="match status" value="1"/>
</dbReference>
<dbReference type="PROSITE" id="PS51123">
    <property type="entry name" value="OMPA_2"/>
    <property type="match status" value="1"/>
</dbReference>
<protein>
    <submittedName>
        <fullName evidence="5">OmpA family protein</fullName>
    </submittedName>
</protein>
<feature type="coiled-coil region" evidence="3">
    <location>
        <begin position="200"/>
        <end position="255"/>
    </location>
</feature>
<dbReference type="EMBL" id="BK032510">
    <property type="protein sequence ID" value="DAF43637.1"/>
    <property type="molecule type" value="Genomic_DNA"/>
</dbReference>
<dbReference type="PANTHER" id="PTHR30329:SF21">
    <property type="entry name" value="LIPOPROTEIN YIAD-RELATED"/>
    <property type="match status" value="1"/>
</dbReference>
<sequence>MKKIILLLMALVLTVSINAQEKAVKTSQVTDNVFVGINGGGSWSLMNRDSKFWNNVNPMATINVGRYITPITGLQVSFEAGAREGGRCFIDHTNLTLDGLLNMSNLFGGYKGSPRVFEVVGVLGGGWFHTYGNVSNSASVKGAVELNFNLGKEKAWQLNIIPSYTYLPAKAIENSYVALSAGFTYKFRNSNNTHNFVLVDVRNQNEIDLLNQQINALREKAELLAKQNEENSSLIKEQMKTIEELTKCCQKARETKQVVSLTNMVSFEIGKAKVGELQMANLSQIAKVLNENSDLNIEIKGYADKDTGTAELNQKLSEQRAQNVKDVLVNTFNIDEKRISTVGVGATEQLFDENNWNRVAIFVSK</sequence>
<dbReference type="SUPFAM" id="SSF103088">
    <property type="entry name" value="OmpA-like"/>
    <property type="match status" value="1"/>
</dbReference>
<organism evidence="5">
    <name type="scientific">Myoviridae sp. ctNQV2</name>
    <dbReference type="NCBI Taxonomy" id="2827683"/>
    <lineage>
        <taxon>Viruses</taxon>
        <taxon>Duplodnaviria</taxon>
        <taxon>Heunggongvirae</taxon>
        <taxon>Uroviricota</taxon>
        <taxon>Caudoviricetes</taxon>
    </lineage>
</organism>
<proteinExistence type="predicted"/>
<feature type="domain" description="OmpA-like" evidence="4">
    <location>
        <begin position="254"/>
        <end position="365"/>
    </location>
</feature>
<evidence type="ECO:0000313" key="5">
    <source>
        <dbReference type="EMBL" id="DAF43637.1"/>
    </source>
</evidence>
<dbReference type="PROSITE" id="PS01068">
    <property type="entry name" value="OMPA_1"/>
    <property type="match status" value="1"/>
</dbReference>
<dbReference type="InterPro" id="IPR006665">
    <property type="entry name" value="OmpA-like"/>
</dbReference>
<dbReference type="PANTHER" id="PTHR30329">
    <property type="entry name" value="STATOR ELEMENT OF FLAGELLAR MOTOR COMPLEX"/>
    <property type="match status" value="1"/>
</dbReference>
<dbReference type="InterPro" id="IPR006690">
    <property type="entry name" value="OMPA-like_CS"/>
</dbReference>
<evidence type="ECO:0000259" key="4">
    <source>
        <dbReference type="PROSITE" id="PS51123"/>
    </source>
</evidence>
<keyword evidence="2" id="KW-0472">Membrane</keyword>
<dbReference type="Pfam" id="PF00691">
    <property type="entry name" value="OmpA"/>
    <property type="match status" value="1"/>
</dbReference>
<dbReference type="GO" id="GO:0016020">
    <property type="term" value="C:membrane"/>
    <property type="evidence" value="ECO:0007669"/>
    <property type="project" value="UniProtKB-SubCell"/>
</dbReference>